<reference evidence="4" key="2">
    <citation type="journal article" date="2014" name="ISME J.">
        <title>Microbial stratification in low pH oxic and suboxic macroscopic growths along an acid mine drainage.</title>
        <authorList>
            <person name="Mendez-Garcia C."/>
            <person name="Mesa V."/>
            <person name="Sprenger R.R."/>
            <person name="Richter M."/>
            <person name="Diez M.S."/>
            <person name="Solano J."/>
            <person name="Bargiela R."/>
            <person name="Golyshina O.V."/>
            <person name="Manteca A."/>
            <person name="Ramos J.L."/>
            <person name="Gallego J.R."/>
            <person name="Llorente I."/>
            <person name="Martins Dos Santos V.A."/>
            <person name="Jensen O.N."/>
            <person name="Pelaez A.I."/>
            <person name="Sanchez J."/>
            <person name="Ferrer M."/>
        </authorList>
    </citation>
    <scope>NUCLEOTIDE SEQUENCE</scope>
</reference>
<dbReference type="GO" id="GO:0006072">
    <property type="term" value="P:glycerol-3-phosphate metabolic process"/>
    <property type="evidence" value="ECO:0007669"/>
    <property type="project" value="InterPro"/>
</dbReference>
<dbReference type="EMBL" id="AUZX01001659">
    <property type="protein sequence ID" value="EQD78507.1"/>
    <property type="molecule type" value="Genomic_DNA"/>
</dbReference>
<gene>
    <name evidence="4" type="ORF">B1A_02221</name>
</gene>
<proteinExistence type="predicted"/>
<dbReference type="SUPFAM" id="SSF54373">
    <property type="entry name" value="FAD-linked reductases, C-terminal domain"/>
    <property type="match status" value="1"/>
</dbReference>
<dbReference type="Gene3D" id="3.30.9.10">
    <property type="entry name" value="D-Amino Acid Oxidase, subunit A, domain 2"/>
    <property type="match status" value="1"/>
</dbReference>
<dbReference type="InterPro" id="IPR000447">
    <property type="entry name" value="G3P_DH_FAD-dep"/>
</dbReference>
<evidence type="ECO:0000256" key="1">
    <source>
        <dbReference type="ARBA" id="ARBA00022630"/>
    </source>
</evidence>
<sequence>MPVGEVIIIGTTDIIIQDPEDFTVGKDEINYILESASAILHGLTSKDIITEFSGIRPLIGNAEDPGKLPRDFVISEDGNIINVFGGKLTNFRAASRNVAKLVSARLNVKIRTKGMPVIAYQRHEPADKFAHEIKYECAIFPEDIMRRREAFQIYREDMGKSEEKAVKKAFKEARN</sequence>
<dbReference type="GO" id="GO:0004368">
    <property type="term" value="F:glycerol-3-phosphate dehydrogenase (quinone) activity"/>
    <property type="evidence" value="ECO:0007669"/>
    <property type="project" value="InterPro"/>
</dbReference>
<dbReference type="AlphaFoldDB" id="T1C8L8"/>
<organism evidence="4">
    <name type="scientific">mine drainage metagenome</name>
    <dbReference type="NCBI Taxonomy" id="410659"/>
    <lineage>
        <taxon>unclassified sequences</taxon>
        <taxon>metagenomes</taxon>
        <taxon>ecological metagenomes</taxon>
    </lineage>
</organism>
<keyword evidence="1" id="KW-0285">Flavoprotein</keyword>
<comment type="caution">
    <text evidence="4">The sequence shown here is derived from an EMBL/GenBank/DDBJ whole genome shotgun (WGS) entry which is preliminary data.</text>
</comment>
<keyword evidence="2" id="KW-0274">FAD</keyword>
<dbReference type="PANTHER" id="PTHR11985:SF15">
    <property type="entry name" value="GLYCEROL-3-PHOSPHATE DEHYDROGENASE, MITOCHONDRIAL"/>
    <property type="match status" value="1"/>
</dbReference>
<protein>
    <submittedName>
        <fullName evidence="4">Glycerol-3-phosphate dehydrogenase</fullName>
    </submittedName>
</protein>
<dbReference type="PANTHER" id="PTHR11985">
    <property type="entry name" value="GLYCEROL-3-PHOSPHATE DEHYDROGENASE"/>
    <property type="match status" value="1"/>
</dbReference>
<evidence type="ECO:0000313" key="4">
    <source>
        <dbReference type="EMBL" id="EQD78507.1"/>
    </source>
</evidence>
<keyword evidence="3" id="KW-0560">Oxidoreductase</keyword>
<evidence type="ECO:0000256" key="3">
    <source>
        <dbReference type="ARBA" id="ARBA00023002"/>
    </source>
</evidence>
<evidence type="ECO:0000256" key="2">
    <source>
        <dbReference type="ARBA" id="ARBA00022827"/>
    </source>
</evidence>
<accession>T1C8L8</accession>
<name>T1C8L8_9ZZZZ</name>
<reference evidence="4" key="1">
    <citation type="submission" date="2013-08" db="EMBL/GenBank/DDBJ databases">
        <authorList>
            <person name="Mendez C."/>
            <person name="Richter M."/>
            <person name="Ferrer M."/>
            <person name="Sanchez J."/>
        </authorList>
    </citation>
    <scope>NUCLEOTIDE SEQUENCE</scope>
</reference>